<keyword evidence="9" id="KW-1185">Reference proteome</keyword>
<dbReference type="InterPro" id="IPR046360">
    <property type="entry name" value="T-box_DNA-bd"/>
</dbReference>
<dbReference type="PROSITE" id="PS50252">
    <property type="entry name" value="TBOX_3"/>
    <property type="match status" value="1"/>
</dbReference>
<proteinExistence type="predicted"/>
<comment type="caution">
    <text evidence="8">The sequence shown here is derived from an EMBL/GenBank/DDBJ whole genome shotgun (WGS) entry which is preliminary data.</text>
</comment>
<dbReference type="InterPro" id="IPR008967">
    <property type="entry name" value="p53-like_TF_DNA-bd_sf"/>
</dbReference>
<dbReference type="GO" id="GO:0003677">
    <property type="term" value="F:DNA binding"/>
    <property type="evidence" value="ECO:0007669"/>
    <property type="project" value="UniProtKB-UniRule"/>
</dbReference>
<evidence type="ECO:0000256" key="6">
    <source>
        <dbReference type="SAM" id="SignalP"/>
    </source>
</evidence>
<keyword evidence="4 5" id="KW-0539">Nucleus</keyword>
<evidence type="ECO:0000259" key="7">
    <source>
        <dbReference type="PROSITE" id="PS50252"/>
    </source>
</evidence>
<feature type="domain" description="T-box" evidence="7">
    <location>
        <begin position="65"/>
        <end position="119"/>
    </location>
</feature>
<accession>A0A8S1EEN6</accession>
<evidence type="ECO:0000256" key="3">
    <source>
        <dbReference type="ARBA" id="ARBA00023163"/>
    </source>
</evidence>
<evidence type="ECO:0000313" key="8">
    <source>
        <dbReference type="EMBL" id="CAB3402148.1"/>
    </source>
</evidence>
<evidence type="ECO:0000256" key="5">
    <source>
        <dbReference type="PROSITE-ProRule" id="PRU00201"/>
    </source>
</evidence>
<dbReference type="Pfam" id="PF06493">
    <property type="entry name" value="DUF1096"/>
    <property type="match status" value="1"/>
</dbReference>
<evidence type="ECO:0000256" key="2">
    <source>
        <dbReference type="ARBA" id="ARBA00023125"/>
    </source>
</evidence>
<dbReference type="Pfam" id="PF00907">
    <property type="entry name" value="T-box"/>
    <property type="match status" value="1"/>
</dbReference>
<evidence type="ECO:0000256" key="1">
    <source>
        <dbReference type="ARBA" id="ARBA00023015"/>
    </source>
</evidence>
<keyword evidence="6" id="KW-0732">Signal</keyword>
<keyword evidence="2 5" id="KW-0238">DNA-binding</keyword>
<dbReference type="EMBL" id="CADEPM010000003">
    <property type="protein sequence ID" value="CAB3402148.1"/>
    <property type="molecule type" value="Genomic_DNA"/>
</dbReference>
<reference evidence="8 9" key="1">
    <citation type="submission" date="2020-04" db="EMBL/GenBank/DDBJ databases">
        <authorList>
            <person name="Laetsch R D."/>
            <person name="Stevens L."/>
            <person name="Kumar S."/>
            <person name="Blaxter L. M."/>
        </authorList>
    </citation>
    <scope>NUCLEOTIDE SEQUENCE [LARGE SCALE GENOMIC DNA]</scope>
</reference>
<keyword evidence="1" id="KW-0805">Transcription regulation</keyword>
<dbReference type="InterPro" id="IPR009475">
    <property type="entry name" value="DUF1096"/>
</dbReference>
<evidence type="ECO:0000256" key="4">
    <source>
        <dbReference type="ARBA" id="ARBA00023242"/>
    </source>
</evidence>
<feature type="chain" id="PRO_5035901124" description="T-box domain-containing protein" evidence="6">
    <location>
        <begin position="17"/>
        <end position="119"/>
    </location>
</feature>
<feature type="signal peptide" evidence="6">
    <location>
        <begin position="1"/>
        <end position="16"/>
    </location>
</feature>
<name>A0A8S1EEN6_9PELO</name>
<dbReference type="GO" id="GO:0005634">
    <property type="term" value="C:nucleus"/>
    <property type="evidence" value="ECO:0007669"/>
    <property type="project" value="UniProtKB-SubCell"/>
</dbReference>
<keyword evidence="3" id="KW-0804">Transcription</keyword>
<gene>
    <name evidence="8" type="ORF">CBOVIS_LOCUS4801</name>
</gene>
<dbReference type="GO" id="GO:0003700">
    <property type="term" value="F:DNA-binding transcription factor activity"/>
    <property type="evidence" value="ECO:0007669"/>
    <property type="project" value="InterPro"/>
</dbReference>
<dbReference type="SUPFAM" id="SSF49417">
    <property type="entry name" value="p53-like transcription factors"/>
    <property type="match status" value="1"/>
</dbReference>
<dbReference type="GO" id="GO:0045893">
    <property type="term" value="P:positive regulation of DNA-templated transcription"/>
    <property type="evidence" value="ECO:0007669"/>
    <property type="project" value="InterPro"/>
</dbReference>
<comment type="subcellular location">
    <subcellularLocation>
        <location evidence="5">Nucleus</location>
    </subcellularLocation>
</comment>
<protein>
    <recommendedName>
        <fullName evidence="7">T-box domain-containing protein</fullName>
    </recommendedName>
</protein>
<evidence type="ECO:0000313" key="9">
    <source>
        <dbReference type="Proteomes" id="UP000494206"/>
    </source>
</evidence>
<dbReference type="AlphaFoldDB" id="A0A8S1EEN6"/>
<comment type="caution">
    <text evidence="5">Lacks conserved residue(s) required for the propagation of feature annotation.</text>
</comment>
<dbReference type="Proteomes" id="UP000494206">
    <property type="component" value="Unassembled WGS sequence"/>
</dbReference>
<organism evidence="8 9">
    <name type="scientific">Caenorhabditis bovis</name>
    <dbReference type="NCBI Taxonomy" id="2654633"/>
    <lineage>
        <taxon>Eukaryota</taxon>
        <taxon>Metazoa</taxon>
        <taxon>Ecdysozoa</taxon>
        <taxon>Nematoda</taxon>
        <taxon>Chromadorea</taxon>
        <taxon>Rhabditida</taxon>
        <taxon>Rhabditina</taxon>
        <taxon>Rhabditomorpha</taxon>
        <taxon>Rhabditoidea</taxon>
        <taxon>Rhabditidae</taxon>
        <taxon>Peloderinae</taxon>
        <taxon>Caenorhabditis</taxon>
    </lineage>
</organism>
<dbReference type="Gene3D" id="2.60.40.820">
    <property type="entry name" value="Transcription factor, T-box"/>
    <property type="match status" value="1"/>
</dbReference>
<dbReference type="InterPro" id="IPR036960">
    <property type="entry name" value="T-box_sf"/>
</dbReference>
<sequence length="119" mass="13512">MRFFFVLSALFLLASATSLRDKRQCGCSAQPTCSCQQSTPQQYTCACQQQAPTSSCSCSQQTVQLHNAHLWQVPGAKMEMIVTRRGRSIFPILEYIISGMDHHSYYALELRMKRSQNLK</sequence>